<protein>
    <recommendedName>
        <fullName evidence="3">SMARCC C-terminal domain-containing protein</fullName>
    </recommendedName>
</protein>
<dbReference type="EMBL" id="JAHUZN010000002">
    <property type="protein sequence ID" value="KAG8500747.1"/>
    <property type="molecule type" value="Genomic_DNA"/>
</dbReference>
<evidence type="ECO:0000313" key="4">
    <source>
        <dbReference type="EMBL" id="KAG8500747.1"/>
    </source>
</evidence>
<name>A0A8J5ZGB8_9ROSI</name>
<feature type="compositionally biased region" description="Polar residues" evidence="2">
    <location>
        <begin position="92"/>
        <end position="107"/>
    </location>
</feature>
<feature type="compositionally biased region" description="Polar residues" evidence="2">
    <location>
        <begin position="9"/>
        <end position="42"/>
    </location>
</feature>
<feature type="compositionally biased region" description="Basic and acidic residues" evidence="2">
    <location>
        <begin position="164"/>
        <end position="184"/>
    </location>
</feature>
<dbReference type="AlphaFoldDB" id="A0A8J5ZGB8"/>
<comment type="caution">
    <text evidence="4">The sequence shown here is derived from an EMBL/GenBank/DDBJ whole genome shotgun (WGS) entry which is preliminary data.</text>
</comment>
<evidence type="ECO:0000313" key="5">
    <source>
        <dbReference type="Proteomes" id="UP000701853"/>
    </source>
</evidence>
<feature type="region of interest" description="Disordered" evidence="2">
    <location>
        <begin position="1"/>
        <end position="184"/>
    </location>
</feature>
<accession>A0A8J5ZGB8</accession>
<keyword evidence="5" id="KW-1185">Reference proteome</keyword>
<dbReference type="InterPro" id="IPR032451">
    <property type="entry name" value="SMARCC_C"/>
</dbReference>
<dbReference type="PANTHER" id="PTHR12802">
    <property type="entry name" value="SWI/SNF COMPLEX-RELATED"/>
    <property type="match status" value="1"/>
</dbReference>
<sequence length="349" mass="37654">MRKIKKASLNESSIINQSKDHQPSITRVSNNLTSQVVPSSLEETGGKETAKEPSQPPKAVKEIDMSDSVQLKKNEPCHAAASKPAGELSEPENASENLETASSSPSRSKNERKNSKPSPGGKSTKPADALNDVQMVSVSQPSERSEPPQPDTSNSVNENGVTTDKIEEGKSKNHDSTEKEDNSDIDKLKRAAVTTLSAAAVKAKLLADQEEDQIRQLTTTLIEKQLHKMEAKLSFFNEMEGVVMRVTEQLDRSKQRLYHERTQIVAARLGLPASSPRAMPPPNAANRVATNFATSVARPPISMKAPRPPLSRPMGSMTPTLSNPYVSTTVAGSSIRLGSQGNLSSVVTK</sequence>
<dbReference type="PANTHER" id="PTHR12802:SF41">
    <property type="entry name" value="BRAHMA ASSOCIATED PROTEIN 155 KDA"/>
    <property type="match status" value="1"/>
</dbReference>
<dbReference type="OrthoDB" id="1747835at2759"/>
<evidence type="ECO:0000259" key="3">
    <source>
        <dbReference type="Pfam" id="PF16495"/>
    </source>
</evidence>
<evidence type="ECO:0000256" key="1">
    <source>
        <dbReference type="ARBA" id="ARBA00023242"/>
    </source>
</evidence>
<gene>
    <name evidence="4" type="ORF">CXB51_004139</name>
</gene>
<dbReference type="Pfam" id="PF16495">
    <property type="entry name" value="SWIRM-assoc_1"/>
    <property type="match status" value="1"/>
</dbReference>
<organism evidence="4 5">
    <name type="scientific">Gossypium anomalum</name>
    <dbReference type="NCBI Taxonomy" id="47600"/>
    <lineage>
        <taxon>Eukaryota</taxon>
        <taxon>Viridiplantae</taxon>
        <taxon>Streptophyta</taxon>
        <taxon>Embryophyta</taxon>
        <taxon>Tracheophyta</taxon>
        <taxon>Spermatophyta</taxon>
        <taxon>Magnoliopsida</taxon>
        <taxon>eudicotyledons</taxon>
        <taxon>Gunneridae</taxon>
        <taxon>Pentapetalae</taxon>
        <taxon>rosids</taxon>
        <taxon>malvids</taxon>
        <taxon>Malvales</taxon>
        <taxon>Malvaceae</taxon>
        <taxon>Malvoideae</taxon>
        <taxon>Gossypium</taxon>
    </lineage>
</organism>
<evidence type="ECO:0000256" key="2">
    <source>
        <dbReference type="SAM" id="MobiDB-lite"/>
    </source>
</evidence>
<feature type="compositionally biased region" description="Polar residues" evidence="2">
    <location>
        <begin position="151"/>
        <end position="162"/>
    </location>
</feature>
<feature type="region of interest" description="Disordered" evidence="2">
    <location>
        <begin position="299"/>
        <end position="322"/>
    </location>
</feature>
<feature type="domain" description="SMARCC C-terminal" evidence="3">
    <location>
        <begin position="195"/>
        <end position="270"/>
    </location>
</feature>
<proteinExistence type="predicted"/>
<keyword evidence="1" id="KW-0539">Nucleus</keyword>
<dbReference type="Proteomes" id="UP000701853">
    <property type="component" value="Chromosome 2"/>
</dbReference>
<feature type="compositionally biased region" description="Basic and acidic residues" evidence="2">
    <location>
        <begin position="59"/>
        <end position="76"/>
    </location>
</feature>
<reference evidence="4 5" key="1">
    <citation type="journal article" date="2021" name="bioRxiv">
        <title>The Gossypium anomalum genome as a resource for cotton improvement and evolutionary analysis of hybrid incompatibility.</title>
        <authorList>
            <person name="Grover C.E."/>
            <person name="Yuan D."/>
            <person name="Arick M.A."/>
            <person name="Miller E.R."/>
            <person name="Hu G."/>
            <person name="Peterson D.G."/>
            <person name="Wendel J.F."/>
            <person name="Udall J.A."/>
        </authorList>
    </citation>
    <scope>NUCLEOTIDE SEQUENCE [LARGE SCALE GENOMIC DNA]</scope>
    <source>
        <strain evidence="4">JFW-Udall</strain>
        <tissue evidence="4">Leaf</tissue>
    </source>
</reference>